<accession>A0A5C3KC43</accession>
<dbReference type="OrthoDB" id="3065857at2759"/>
<dbReference type="STRING" id="230819.A0A5C3KC43"/>
<dbReference type="EMBL" id="ML210490">
    <property type="protein sequence ID" value="TFK17570.1"/>
    <property type="molecule type" value="Genomic_DNA"/>
</dbReference>
<reference evidence="2 3" key="1">
    <citation type="journal article" date="2019" name="Nat. Ecol. Evol.">
        <title>Megaphylogeny resolves global patterns of mushroom evolution.</title>
        <authorList>
            <person name="Varga T."/>
            <person name="Krizsan K."/>
            <person name="Foldi C."/>
            <person name="Dima B."/>
            <person name="Sanchez-Garcia M."/>
            <person name="Sanchez-Ramirez S."/>
            <person name="Szollosi G.J."/>
            <person name="Szarkandi J.G."/>
            <person name="Papp V."/>
            <person name="Albert L."/>
            <person name="Andreopoulos W."/>
            <person name="Angelini C."/>
            <person name="Antonin V."/>
            <person name="Barry K.W."/>
            <person name="Bougher N.L."/>
            <person name="Buchanan P."/>
            <person name="Buyck B."/>
            <person name="Bense V."/>
            <person name="Catcheside P."/>
            <person name="Chovatia M."/>
            <person name="Cooper J."/>
            <person name="Damon W."/>
            <person name="Desjardin D."/>
            <person name="Finy P."/>
            <person name="Geml J."/>
            <person name="Haridas S."/>
            <person name="Hughes K."/>
            <person name="Justo A."/>
            <person name="Karasinski D."/>
            <person name="Kautmanova I."/>
            <person name="Kiss B."/>
            <person name="Kocsube S."/>
            <person name="Kotiranta H."/>
            <person name="LaButti K.M."/>
            <person name="Lechner B.E."/>
            <person name="Liimatainen K."/>
            <person name="Lipzen A."/>
            <person name="Lukacs Z."/>
            <person name="Mihaltcheva S."/>
            <person name="Morgado L.N."/>
            <person name="Niskanen T."/>
            <person name="Noordeloos M.E."/>
            <person name="Ohm R.A."/>
            <person name="Ortiz-Santana B."/>
            <person name="Ovrebo C."/>
            <person name="Racz N."/>
            <person name="Riley R."/>
            <person name="Savchenko A."/>
            <person name="Shiryaev A."/>
            <person name="Soop K."/>
            <person name="Spirin V."/>
            <person name="Szebenyi C."/>
            <person name="Tomsovsky M."/>
            <person name="Tulloss R.E."/>
            <person name="Uehling J."/>
            <person name="Grigoriev I.V."/>
            <person name="Vagvolgyi C."/>
            <person name="Papp T."/>
            <person name="Martin F.M."/>
            <person name="Miettinen O."/>
            <person name="Hibbett D.S."/>
            <person name="Nagy L.G."/>
        </authorList>
    </citation>
    <scope>NUCLEOTIDE SEQUENCE [LARGE SCALE GENOMIC DNA]</scope>
    <source>
        <strain evidence="2 3">CBS 121175</strain>
    </source>
</reference>
<evidence type="ECO:0000313" key="2">
    <source>
        <dbReference type="EMBL" id="TFK17570.1"/>
    </source>
</evidence>
<dbReference type="Proteomes" id="UP000307440">
    <property type="component" value="Unassembled WGS sequence"/>
</dbReference>
<gene>
    <name evidence="2" type="ORF">FA15DRAFT_661344</name>
</gene>
<keyword evidence="3" id="KW-1185">Reference proteome</keyword>
<organism evidence="2 3">
    <name type="scientific">Coprinopsis marcescibilis</name>
    <name type="common">Agaric fungus</name>
    <name type="synonym">Psathyrella marcescibilis</name>
    <dbReference type="NCBI Taxonomy" id="230819"/>
    <lineage>
        <taxon>Eukaryota</taxon>
        <taxon>Fungi</taxon>
        <taxon>Dikarya</taxon>
        <taxon>Basidiomycota</taxon>
        <taxon>Agaricomycotina</taxon>
        <taxon>Agaricomycetes</taxon>
        <taxon>Agaricomycetidae</taxon>
        <taxon>Agaricales</taxon>
        <taxon>Agaricineae</taxon>
        <taxon>Psathyrellaceae</taxon>
        <taxon>Coprinopsis</taxon>
    </lineage>
</organism>
<evidence type="ECO:0008006" key="4">
    <source>
        <dbReference type="Google" id="ProtNLM"/>
    </source>
</evidence>
<feature type="region of interest" description="Disordered" evidence="1">
    <location>
        <begin position="343"/>
        <end position="366"/>
    </location>
</feature>
<evidence type="ECO:0000313" key="3">
    <source>
        <dbReference type="Proteomes" id="UP000307440"/>
    </source>
</evidence>
<sequence length="399" mass="45412">MKGYCVLLMGIGMAGPSVTSSSQLLAPIQNGWVLDLLKRWDTQLSLGPKFQSATGVKILQVLLGKEGVVQIIPEVQEASQCLTFFEVEREGLKQSFRTLYLDLVETEQPLEFWDMLLNMKMSDSELWVVDFLMQRDMFLQRECVSDMNFLLGCIDLYGTKRGLLVCGYQLPFQEDDRTTTTRWSTTWTLPGSISHPHMDGYGDQAVIVHTFSVKLWLVWPPTLKNFKAMTRHQFKVTSVEMTLHLIDQLEGIEVLVLEGEKEVGFYHRPNMIHACLSFTESRHFGFYCHSVSQFEQSAVVLDMAVKWLKELDSRTTCHTEVEEEGDRMLGTIEKWKLVANKAKEKKEGSKGKGQGKGKGKGRVEKGRSVDIEDRILNKSSEWEAVMVGVKNYIATTFSK</sequence>
<proteinExistence type="predicted"/>
<protein>
    <recommendedName>
        <fullName evidence="4">JmjC domain-containing protein</fullName>
    </recommendedName>
</protein>
<evidence type="ECO:0000256" key="1">
    <source>
        <dbReference type="SAM" id="MobiDB-lite"/>
    </source>
</evidence>
<dbReference type="AlphaFoldDB" id="A0A5C3KC43"/>
<name>A0A5C3KC43_COPMA</name>